<keyword evidence="3" id="KW-1185">Reference proteome</keyword>
<comment type="caution">
    <text evidence="2">The sequence shown here is derived from an EMBL/GenBank/DDBJ whole genome shotgun (WGS) entry which is preliminary data.</text>
</comment>
<dbReference type="AlphaFoldDB" id="A0A4Z2GUB9"/>
<evidence type="ECO:0000313" key="3">
    <source>
        <dbReference type="Proteomes" id="UP000314294"/>
    </source>
</evidence>
<gene>
    <name evidence="2" type="ORF">EYF80_032711</name>
</gene>
<sequence>MAPTPALWALLRWTCRPVASRMPSFTEMERWENDAIRSSFQPVGGFKRSVRGETNEDVPEDGDTRSASTRRDITHSLRQTDNRSCRRGRSHDSPARSRMTWSSRASSEKWGILLAHSTSVNSCLSAAWQMLVTGSLG</sequence>
<reference evidence="2 3" key="1">
    <citation type="submission" date="2019-03" db="EMBL/GenBank/DDBJ databases">
        <title>First draft genome of Liparis tanakae, snailfish: a comprehensive survey of snailfish specific genes.</title>
        <authorList>
            <person name="Kim W."/>
            <person name="Song I."/>
            <person name="Jeong J.-H."/>
            <person name="Kim D."/>
            <person name="Kim S."/>
            <person name="Ryu S."/>
            <person name="Song J.Y."/>
            <person name="Lee S.K."/>
        </authorList>
    </citation>
    <scope>NUCLEOTIDE SEQUENCE [LARGE SCALE GENOMIC DNA]</scope>
    <source>
        <tissue evidence="2">Muscle</tissue>
    </source>
</reference>
<evidence type="ECO:0000313" key="2">
    <source>
        <dbReference type="EMBL" id="TNN57126.1"/>
    </source>
</evidence>
<proteinExistence type="predicted"/>
<feature type="region of interest" description="Disordered" evidence="1">
    <location>
        <begin position="44"/>
        <end position="106"/>
    </location>
</feature>
<organism evidence="2 3">
    <name type="scientific">Liparis tanakae</name>
    <name type="common">Tanaka's snailfish</name>
    <dbReference type="NCBI Taxonomy" id="230148"/>
    <lineage>
        <taxon>Eukaryota</taxon>
        <taxon>Metazoa</taxon>
        <taxon>Chordata</taxon>
        <taxon>Craniata</taxon>
        <taxon>Vertebrata</taxon>
        <taxon>Euteleostomi</taxon>
        <taxon>Actinopterygii</taxon>
        <taxon>Neopterygii</taxon>
        <taxon>Teleostei</taxon>
        <taxon>Neoteleostei</taxon>
        <taxon>Acanthomorphata</taxon>
        <taxon>Eupercaria</taxon>
        <taxon>Perciformes</taxon>
        <taxon>Cottioidei</taxon>
        <taxon>Cottales</taxon>
        <taxon>Liparidae</taxon>
        <taxon>Liparis</taxon>
    </lineage>
</organism>
<evidence type="ECO:0000256" key="1">
    <source>
        <dbReference type="SAM" id="MobiDB-lite"/>
    </source>
</evidence>
<accession>A0A4Z2GUB9</accession>
<dbReference type="Proteomes" id="UP000314294">
    <property type="component" value="Unassembled WGS sequence"/>
</dbReference>
<feature type="compositionally biased region" description="Basic and acidic residues" evidence="1">
    <location>
        <begin position="69"/>
        <end position="95"/>
    </location>
</feature>
<name>A0A4Z2GUB9_9TELE</name>
<protein>
    <submittedName>
        <fullName evidence="2">Uncharacterized protein</fullName>
    </submittedName>
</protein>
<dbReference type="EMBL" id="SRLO01000413">
    <property type="protein sequence ID" value="TNN57126.1"/>
    <property type="molecule type" value="Genomic_DNA"/>
</dbReference>